<dbReference type="Gene3D" id="1.10.10.1050">
    <property type="entry name" value="Dcp2, box A domain"/>
    <property type="match status" value="1"/>
</dbReference>
<proteinExistence type="predicted"/>
<dbReference type="SUPFAM" id="SSF55811">
    <property type="entry name" value="Nudix"/>
    <property type="match status" value="1"/>
</dbReference>
<dbReference type="GO" id="GO:0003723">
    <property type="term" value="F:RNA binding"/>
    <property type="evidence" value="ECO:0007669"/>
    <property type="project" value="InterPro"/>
</dbReference>
<dbReference type="STRING" id="75913.A0A0K0FDS2"/>
<dbReference type="PANTHER" id="PTHR23114:SF17">
    <property type="entry name" value="M7GPPPN-MRNA HYDROLASE"/>
    <property type="match status" value="1"/>
</dbReference>
<evidence type="ECO:0000313" key="3">
    <source>
        <dbReference type="Proteomes" id="UP000035680"/>
    </source>
</evidence>
<accession>A0A0K0FDS2</accession>
<keyword evidence="1" id="KW-0378">Hydrolase</keyword>
<reference evidence="4" key="2">
    <citation type="submission" date="2015-08" db="UniProtKB">
        <authorList>
            <consortium name="WormBaseParasite"/>
        </authorList>
    </citation>
    <scope>IDENTIFICATION</scope>
</reference>
<dbReference type="PROSITE" id="PS51462">
    <property type="entry name" value="NUDIX"/>
    <property type="match status" value="1"/>
</dbReference>
<evidence type="ECO:0000256" key="1">
    <source>
        <dbReference type="ARBA" id="ARBA00022801"/>
    </source>
</evidence>
<keyword evidence="3" id="KW-1185">Reference proteome</keyword>
<dbReference type="GO" id="GO:0000932">
    <property type="term" value="C:P-body"/>
    <property type="evidence" value="ECO:0007669"/>
    <property type="project" value="TreeGrafter"/>
</dbReference>
<dbReference type="PANTHER" id="PTHR23114">
    <property type="entry name" value="M7GPPPN-MRNA HYDROLASE"/>
    <property type="match status" value="1"/>
</dbReference>
<evidence type="ECO:0000313" key="4">
    <source>
        <dbReference type="WBParaSite" id="SVE_0699800.1"/>
    </source>
</evidence>
<evidence type="ECO:0000259" key="2">
    <source>
        <dbReference type="PROSITE" id="PS51462"/>
    </source>
</evidence>
<reference evidence="3" key="1">
    <citation type="submission" date="2014-07" db="EMBL/GenBank/DDBJ databases">
        <authorList>
            <person name="Martin A.A"/>
            <person name="De Silva N."/>
        </authorList>
    </citation>
    <scope>NUCLEOTIDE SEQUENCE</scope>
</reference>
<dbReference type="Gene3D" id="3.90.79.10">
    <property type="entry name" value="Nucleoside Triphosphate Pyrophosphohydrolase"/>
    <property type="match status" value="1"/>
</dbReference>
<dbReference type="Pfam" id="PF00293">
    <property type="entry name" value="NUDIX"/>
    <property type="match status" value="1"/>
</dbReference>
<dbReference type="PROSITE" id="PS00893">
    <property type="entry name" value="NUDIX_BOX"/>
    <property type="match status" value="1"/>
</dbReference>
<dbReference type="InterPro" id="IPR015797">
    <property type="entry name" value="NUDIX_hydrolase-like_dom_sf"/>
</dbReference>
<name>A0A0K0FDS2_STRVS</name>
<sequence>MLKSPYSNTSTIITNYTYNNTIEACNYLNKFTSHQFLPYIDNKEYIYGAYRVYGRCLNASQIIEWVKFQFFKKSQILFPLSSEEMDIAQEAFWFFQENIKENYWCFRRINKFQQFLKILLKITKSTHDINILIRKTIRNHRIDTRNIPRYGCILLNSTLNSILMVKSTESLDTWNLPKGRIKSFEFPHECAIRETYEETGFYSFDVTYKLFIDAKIGKKYFGYFIVLDVPMNYKFMTRSPFEISDIQWVLIKDILKYTTSNVKNTIKRSPLTQNVPPSSQQQPSVREPKFRQIFPIIQKLLIVINNLKGIKE</sequence>
<dbReference type="Proteomes" id="UP000035680">
    <property type="component" value="Unassembled WGS sequence"/>
</dbReference>
<feature type="domain" description="Nudix hydrolase" evidence="2">
    <location>
        <begin position="145"/>
        <end position="274"/>
    </location>
</feature>
<dbReference type="GO" id="GO:0030145">
    <property type="term" value="F:manganese ion binding"/>
    <property type="evidence" value="ECO:0007669"/>
    <property type="project" value="InterPro"/>
</dbReference>
<dbReference type="InterPro" id="IPR000086">
    <property type="entry name" value="NUDIX_hydrolase_dom"/>
</dbReference>
<dbReference type="GO" id="GO:0016787">
    <property type="term" value="F:hydrolase activity"/>
    <property type="evidence" value="ECO:0007669"/>
    <property type="project" value="UniProtKB-KW"/>
</dbReference>
<dbReference type="AlphaFoldDB" id="A0A0K0FDS2"/>
<organism evidence="3 4">
    <name type="scientific">Strongyloides venezuelensis</name>
    <name type="common">Threadworm</name>
    <dbReference type="NCBI Taxonomy" id="75913"/>
    <lineage>
        <taxon>Eukaryota</taxon>
        <taxon>Metazoa</taxon>
        <taxon>Ecdysozoa</taxon>
        <taxon>Nematoda</taxon>
        <taxon>Chromadorea</taxon>
        <taxon>Rhabditida</taxon>
        <taxon>Tylenchina</taxon>
        <taxon>Panagrolaimomorpha</taxon>
        <taxon>Strongyloidoidea</taxon>
        <taxon>Strongyloididae</taxon>
        <taxon>Strongyloides</taxon>
    </lineage>
</organism>
<dbReference type="GO" id="GO:0000290">
    <property type="term" value="P:deadenylation-dependent decapping of nuclear-transcribed mRNA"/>
    <property type="evidence" value="ECO:0007669"/>
    <property type="project" value="TreeGrafter"/>
</dbReference>
<dbReference type="InterPro" id="IPR036189">
    <property type="entry name" value="DCP2_BoxA_sf"/>
</dbReference>
<dbReference type="InterPro" id="IPR020084">
    <property type="entry name" value="NUDIX_hydrolase_CS"/>
</dbReference>
<dbReference type="WBParaSite" id="SVE_0699800.1">
    <property type="protein sequence ID" value="SVE_0699800.1"/>
    <property type="gene ID" value="SVE_0699800"/>
</dbReference>
<protein>
    <submittedName>
        <fullName evidence="4">M7GpppN-mRNA hydrolase (inferred by orthology to a human protein)</fullName>
    </submittedName>
</protein>